<evidence type="ECO:0000256" key="1">
    <source>
        <dbReference type="SAM" id="Phobius"/>
    </source>
</evidence>
<feature type="transmembrane region" description="Helical" evidence="1">
    <location>
        <begin position="75"/>
        <end position="92"/>
    </location>
</feature>
<evidence type="ECO:0000313" key="3">
    <source>
        <dbReference type="Proteomes" id="UP001213000"/>
    </source>
</evidence>
<organism evidence="2 3">
    <name type="scientific">Leucocoprinus birnbaumii</name>
    <dbReference type="NCBI Taxonomy" id="56174"/>
    <lineage>
        <taxon>Eukaryota</taxon>
        <taxon>Fungi</taxon>
        <taxon>Dikarya</taxon>
        <taxon>Basidiomycota</taxon>
        <taxon>Agaricomycotina</taxon>
        <taxon>Agaricomycetes</taxon>
        <taxon>Agaricomycetidae</taxon>
        <taxon>Agaricales</taxon>
        <taxon>Agaricineae</taxon>
        <taxon>Agaricaceae</taxon>
        <taxon>Leucocoprinus</taxon>
    </lineage>
</organism>
<sequence>MSATVASLLPISPTSVPNNHAGIGGVPPPEILLVPVDTRPAFFGYCFDIILYGLLTVQVYLYYLAFPNHKRTTKATVWFVYAVGSIQTFVALRDFLVMFCEKSPEGYIRLSKEGRPSVLNAPTMHTFGLMWLTVPTSSSIVAVTVQLFYAHRMYTISANESVTTCVIILALGQLGCGIFSAATSYGLTWFNPRNLRNAGNYYVFAQATDLLNALRVLIHTEKTTVKFLETHAANGRPGQYISPVLNLIEQYIDNTSL</sequence>
<accession>A0AAD5VIW9</accession>
<keyword evidence="3" id="KW-1185">Reference proteome</keyword>
<protein>
    <submittedName>
        <fullName evidence="2">Uncharacterized protein</fullName>
    </submittedName>
</protein>
<comment type="caution">
    <text evidence="2">The sequence shown here is derived from an EMBL/GenBank/DDBJ whole genome shotgun (WGS) entry which is preliminary data.</text>
</comment>
<keyword evidence="1" id="KW-1133">Transmembrane helix</keyword>
<dbReference type="PANTHER" id="PTHR40465">
    <property type="entry name" value="CHROMOSOME 1, WHOLE GENOME SHOTGUN SEQUENCE"/>
    <property type="match status" value="1"/>
</dbReference>
<name>A0AAD5VIW9_9AGAR</name>
<dbReference type="Proteomes" id="UP001213000">
    <property type="component" value="Unassembled WGS sequence"/>
</dbReference>
<evidence type="ECO:0000313" key="2">
    <source>
        <dbReference type="EMBL" id="KAJ3561127.1"/>
    </source>
</evidence>
<proteinExistence type="predicted"/>
<dbReference type="AlphaFoldDB" id="A0AAD5VIW9"/>
<reference evidence="2" key="1">
    <citation type="submission" date="2022-07" db="EMBL/GenBank/DDBJ databases">
        <title>Genome Sequence of Leucocoprinus birnbaumii.</title>
        <authorList>
            <person name="Buettner E."/>
        </authorList>
    </citation>
    <scope>NUCLEOTIDE SEQUENCE</scope>
    <source>
        <strain evidence="2">VT141</strain>
    </source>
</reference>
<keyword evidence="1" id="KW-0472">Membrane</keyword>
<feature type="transmembrane region" description="Helical" evidence="1">
    <location>
        <begin position="162"/>
        <end position="187"/>
    </location>
</feature>
<feature type="transmembrane region" description="Helical" evidence="1">
    <location>
        <begin position="42"/>
        <end position="63"/>
    </location>
</feature>
<dbReference type="EMBL" id="JANIEX010001052">
    <property type="protein sequence ID" value="KAJ3561127.1"/>
    <property type="molecule type" value="Genomic_DNA"/>
</dbReference>
<keyword evidence="1" id="KW-0812">Transmembrane</keyword>
<dbReference type="PANTHER" id="PTHR40465:SF1">
    <property type="entry name" value="DUF6534 DOMAIN-CONTAINING PROTEIN"/>
    <property type="match status" value="1"/>
</dbReference>
<gene>
    <name evidence="2" type="ORF">NP233_g10388</name>
</gene>
<feature type="transmembrane region" description="Helical" evidence="1">
    <location>
        <begin position="129"/>
        <end position="150"/>
    </location>
</feature>